<reference evidence="7" key="1">
    <citation type="submission" date="2015-04" db="EMBL/GenBank/DDBJ databases">
        <authorList>
            <person name="Syromyatnikov M.Y."/>
            <person name="Popov V.N."/>
        </authorList>
    </citation>
    <scope>NUCLEOTIDE SEQUENCE</scope>
    <source>
        <strain evidence="7">MO-1</strain>
    </source>
</reference>
<accession>A0A1S7LEW2</accession>
<evidence type="ECO:0000256" key="4">
    <source>
        <dbReference type="ARBA" id="ARBA00022989"/>
    </source>
</evidence>
<evidence type="ECO:0000256" key="6">
    <source>
        <dbReference type="SAM" id="Phobius"/>
    </source>
</evidence>
<keyword evidence="4 6" id="KW-1133">Transmembrane helix</keyword>
<organism evidence="7">
    <name type="scientific">Magnetococcus massalia (strain MO-1)</name>
    <dbReference type="NCBI Taxonomy" id="451514"/>
    <lineage>
        <taxon>Bacteria</taxon>
        <taxon>Pseudomonadati</taxon>
        <taxon>Pseudomonadota</taxon>
        <taxon>Magnetococcia</taxon>
        <taxon>Magnetococcales</taxon>
        <taxon>Magnetococcaceae</taxon>
        <taxon>Magnetococcus</taxon>
    </lineage>
</organism>
<evidence type="ECO:0000256" key="3">
    <source>
        <dbReference type="ARBA" id="ARBA00022692"/>
    </source>
</evidence>
<feature type="transmembrane region" description="Helical" evidence="6">
    <location>
        <begin position="32"/>
        <end position="52"/>
    </location>
</feature>
<keyword evidence="3 6" id="KW-0812">Transmembrane</keyword>
<dbReference type="InterPro" id="IPR043428">
    <property type="entry name" value="LivM-like"/>
</dbReference>
<feature type="transmembrane region" description="Helical" evidence="6">
    <location>
        <begin position="59"/>
        <end position="78"/>
    </location>
</feature>
<feature type="transmembrane region" description="Helical" evidence="6">
    <location>
        <begin position="84"/>
        <end position="103"/>
    </location>
</feature>
<feature type="transmembrane region" description="Helical" evidence="6">
    <location>
        <begin position="110"/>
        <end position="129"/>
    </location>
</feature>
<gene>
    <name evidence="7" type="ORF">MAGMO_0131</name>
</gene>
<dbReference type="PANTHER" id="PTHR30482">
    <property type="entry name" value="HIGH-AFFINITY BRANCHED-CHAIN AMINO ACID TRANSPORT SYSTEM PERMEASE"/>
    <property type="match status" value="1"/>
</dbReference>
<dbReference type="PANTHER" id="PTHR30482:SF18">
    <property type="entry name" value="BRANCHED AMINO ACID TRANSPORT SYSTEM PERMEASE"/>
    <property type="match status" value="1"/>
</dbReference>
<evidence type="ECO:0000256" key="5">
    <source>
        <dbReference type="ARBA" id="ARBA00023136"/>
    </source>
</evidence>
<evidence type="ECO:0000313" key="7">
    <source>
        <dbReference type="EMBL" id="CRH04346.1"/>
    </source>
</evidence>
<dbReference type="CDD" id="cd06581">
    <property type="entry name" value="TM_PBP1_LivM_like"/>
    <property type="match status" value="1"/>
</dbReference>
<dbReference type="GO" id="GO:0015658">
    <property type="term" value="F:branched-chain amino acid transmembrane transporter activity"/>
    <property type="evidence" value="ECO:0007669"/>
    <property type="project" value="InterPro"/>
</dbReference>
<protein>
    <submittedName>
        <fullName evidence="7">Putative ABC-type branched-chain amino acid transport system</fullName>
    </submittedName>
</protein>
<dbReference type="InterPro" id="IPR001851">
    <property type="entry name" value="ABC_transp_permease"/>
</dbReference>
<dbReference type="EMBL" id="LO017727">
    <property type="protein sequence ID" value="CRH04346.1"/>
    <property type="molecule type" value="Genomic_DNA"/>
</dbReference>
<comment type="subcellular location">
    <subcellularLocation>
        <location evidence="1">Cell membrane</location>
        <topology evidence="1">Multi-pass membrane protein</topology>
    </subcellularLocation>
</comment>
<evidence type="ECO:0000256" key="1">
    <source>
        <dbReference type="ARBA" id="ARBA00004651"/>
    </source>
</evidence>
<keyword evidence="5 6" id="KW-0472">Membrane</keyword>
<feature type="transmembrane region" description="Helical" evidence="6">
    <location>
        <begin position="280"/>
        <end position="299"/>
    </location>
</feature>
<feature type="transmembrane region" description="Helical" evidence="6">
    <location>
        <begin position="206"/>
        <end position="224"/>
    </location>
</feature>
<proteinExistence type="predicted"/>
<keyword evidence="2" id="KW-1003">Cell membrane</keyword>
<dbReference type="Pfam" id="PF02653">
    <property type="entry name" value="BPD_transp_2"/>
    <property type="match status" value="1"/>
</dbReference>
<evidence type="ECO:0000256" key="2">
    <source>
        <dbReference type="ARBA" id="ARBA00022475"/>
    </source>
</evidence>
<feature type="transmembrane region" description="Helical" evidence="6">
    <location>
        <begin position="157"/>
        <end position="176"/>
    </location>
</feature>
<dbReference type="AlphaFoldDB" id="A0A1S7LEW2"/>
<feature type="transmembrane region" description="Helical" evidence="6">
    <location>
        <begin position="244"/>
        <end position="268"/>
    </location>
</feature>
<name>A0A1S7LEW2_MAGMO</name>
<dbReference type="GO" id="GO:0005886">
    <property type="term" value="C:plasma membrane"/>
    <property type="evidence" value="ECO:0007669"/>
    <property type="project" value="UniProtKB-SubCell"/>
</dbReference>
<sequence>MKRLAGLFALAALIIALPLLFPDNYYVTGVGPLIAFHAIAAVGLNLLIGYAGQISLGHAAFLGIGAYSSGLLTTNMGWNPWLAMLMGALLSLLVAFAIARPILKLKGHYLAMATLGFGIIINILMVQPVEITGGPDGLSSIPALSFFGWEVDSDLKWYGVSMAALLLAIWIALNLISSRMGHALRAVHGSEVGAAMMGVDAAAIKTRVFVISALYASVAGSLFAHQQAFISPESFGFHFSIELVVMVVLGGMASTYGAVFGALVLTMLPELLVVFEEYEVLILGAIMMGLMIFLPRGVWVSSCDLLKGLLSSRHPQRETR</sequence>